<evidence type="ECO:0000313" key="1">
    <source>
        <dbReference type="EMBL" id="KAL0939657.1"/>
    </source>
</evidence>
<name>A0ACC3Z6G0_COLTU</name>
<dbReference type="EMBL" id="VUJX02000003">
    <property type="protein sequence ID" value="KAL0939657.1"/>
    <property type="molecule type" value="Genomic_DNA"/>
</dbReference>
<dbReference type="Proteomes" id="UP000805649">
    <property type="component" value="Unassembled WGS sequence"/>
</dbReference>
<keyword evidence="2" id="KW-1185">Reference proteome</keyword>
<evidence type="ECO:0000313" key="2">
    <source>
        <dbReference type="Proteomes" id="UP000805649"/>
    </source>
</evidence>
<protein>
    <submittedName>
        <fullName evidence="1">Uncharacterized protein</fullName>
    </submittedName>
</protein>
<comment type="caution">
    <text evidence="1">The sequence shown here is derived from an EMBL/GenBank/DDBJ whole genome shotgun (WGS) entry which is preliminary data.</text>
</comment>
<gene>
    <name evidence="1" type="ORF">CTRU02_206267</name>
</gene>
<organism evidence="1 2">
    <name type="scientific">Colletotrichum truncatum</name>
    <name type="common">Anthracnose fungus</name>
    <name type="synonym">Colletotrichum capsici</name>
    <dbReference type="NCBI Taxonomy" id="5467"/>
    <lineage>
        <taxon>Eukaryota</taxon>
        <taxon>Fungi</taxon>
        <taxon>Dikarya</taxon>
        <taxon>Ascomycota</taxon>
        <taxon>Pezizomycotina</taxon>
        <taxon>Sordariomycetes</taxon>
        <taxon>Hypocreomycetidae</taxon>
        <taxon>Glomerellales</taxon>
        <taxon>Glomerellaceae</taxon>
        <taxon>Colletotrichum</taxon>
        <taxon>Colletotrichum truncatum species complex</taxon>
    </lineage>
</organism>
<reference evidence="1 2" key="1">
    <citation type="journal article" date="2020" name="Phytopathology">
        <title>Genome Sequence Resources of Colletotrichum truncatum, C. plurivorum, C. musicola, and C. sojae: Four Species Pathogenic to Soybean (Glycine max).</title>
        <authorList>
            <person name="Rogerio F."/>
            <person name="Boufleur T.R."/>
            <person name="Ciampi-Guillardi M."/>
            <person name="Sukno S.A."/>
            <person name="Thon M.R."/>
            <person name="Massola Junior N.S."/>
            <person name="Baroncelli R."/>
        </authorList>
    </citation>
    <scope>NUCLEOTIDE SEQUENCE [LARGE SCALE GENOMIC DNA]</scope>
    <source>
        <strain evidence="1 2">CMES1059</strain>
    </source>
</reference>
<proteinExistence type="predicted"/>
<sequence length="111" mass="12361">MLNLFETLLQPNKNISQRSQAAPIIGANINPQFVEALGNDLEEKRQRADVIVAVDCNVPRKHDILVGHSHAGEIDRTIMRLHISSYDAENNLKIGNHVFKTLDLHAIGEMG</sequence>
<accession>A0ACC3Z6G0</accession>